<dbReference type="PRINTS" id="PR00722">
    <property type="entry name" value="CHYMOTRYPSIN"/>
</dbReference>
<dbReference type="Gene3D" id="2.40.10.10">
    <property type="entry name" value="Trypsin-like serine proteases"/>
    <property type="match status" value="1"/>
</dbReference>
<organism evidence="4 5">
    <name type="scientific">Argiope bruennichi</name>
    <name type="common">Wasp spider</name>
    <name type="synonym">Aranea bruennichi</name>
    <dbReference type="NCBI Taxonomy" id="94029"/>
    <lineage>
        <taxon>Eukaryota</taxon>
        <taxon>Metazoa</taxon>
        <taxon>Ecdysozoa</taxon>
        <taxon>Arthropoda</taxon>
        <taxon>Chelicerata</taxon>
        <taxon>Arachnida</taxon>
        <taxon>Araneae</taxon>
        <taxon>Araneomorphae</taxon>
        <taxon>Entelegynae</taxon>
        <taxon>Araneoidea</taxon>
        <taxon>Araneidae</taxon>
        <taxon>Argiope</taxon>
    </lineage>
</organism>
<evidence type="ECO:0000259" key="3">
    <source>
        <dbReference type="PROSITE" id="PS50240"/>
    </source>
</evidence>
<dbReference type="InterPro" id="IPR051487">
    <property type="entry name" value="Ser/Thr_Proteases_Immune/Dev"/>
</dbReference>
<dbReference type="SMART" id="SM00020">
    <property type="entry name" value="Tryp_SPc"/>
    <property type="match status" value="1"/>
</dbReference>
<dbReference type="InterPro" id="IPR001254">
    <property type="entry name" value="Trypsin_dom"/>
</dbReference>
<evidence type="ECO:0000256" key="2">
    <source>
        <dbReference type="ARBA" id="ARBA00024195"/>
    </source>
</evidence>
<name>A0A8T0F9L1_ARGBR</name>
<dbReference type="PROSITE" id="PS50240">
    <property type="entry name" value="TRYPSIN_DOM"/>
    <property type="match status" value="1"/>
</dbReference>
<dbReference type="InterPro" id="IPR009003">
    <property type="entry name" value="Peptidase_S1_PA"/>
</dbReference>
<keyword evidence="1" id="KW-1015">Disulfide bond</keyword>
<evidence type="ECO:0000313" key="4">
    <source>
        <dbReference type="EMBL" id="KAF8787876.1"/>
    </source>
</evidence>
<dbReference type="PANTHER" id="PTHR24256">
    <property type="entry name" value="TRYPTASE-RELATED"/>
    <property type="match status" value="1"/>
</dbReference>
<evidence type="ECO:0000256" key="1">
    <source>
        <dbReference type="ARBA" id="ARBA00023157"/>
    </source>
</evidence>
<dbReference type="FunFam" id="2.40.10.10:FF:000134">
    <property type="entry name" value="Uncharacterized protein, isoform B"/>
    <property type="match status" value="1"/>
</dbReference>
<dbReference type="AlphaFoldDB" id="A0A8T0F9L1"/>
<sequence>MAISDGCFSSFNAPHLLCMPATASSRESDVEGRVLPTRYTVRVGSIKVLEGTQHLIDSIIIHPQYLPREHYNDIAVVRLKEPINFESNVRPICLPTSPEIRRKQLLGKEVTVTGWGDQDFGGKRATILREVTVKVINISSCDKSYEPVRGSTLPRGITRQFICAGVPEGGKDACQRDSGGPLMLLENSVWILVGVVSFGFQCAKAEYPGVYTRVTDYLDWLEEVASET</sequence>
<dbReference type="InterPro" id="IPR043504">
    <property type="entry name" value="Peptidase_S1_PA_chymotrypsin"/>
</dbReference>
<dbReference type="EMBL" id="JABXBU010000015">
    <property type="protein sequence ID" value="KAF8787876.1"/>
    <property type="molecule type" value="Genomic_DNA"/>
</dbReference>
<reference evidence="4" key="2">
    <citation type="submission" date="2020-06" db="EMBL/GenBank/DDBJ databases">
        <authorList>
            <person name="Sheffer M."/>
        </authorList>
    </citation>
    <scope>NUCLEOTIDE SEQUENCE</scope>
</reference>
<comment type="caution">
    <text evidence="4">The sequence shown here is derived from an EMBL/GenBank/DDBJ whole genome shotgun (WGS) entry which is preliminary data.</text>
</comment>
<dbReference type="Pfam" id="PF00089">
    <property type="entry name" value="Trypsin"/>
    <property type="match status" value="1"/>
</dbReference>
<dbReference type="CDD" id="cd00190">
    <property type="entry name" value="Tryp_SPc"/>
    <property type="match status" value="1"/>
</dbReference>
<proteinExistence type="inferred from homology"/>
<comment type="similarity">
    <text evidence="2">Belongs to the peptidase S1 family. CLIP subfamily.</text>
</comment>
<dbReference type="GO" id="GO:0004252">
    <property type="term" value="F:serine-type endopeptidase activity"/>
    <property type="evidence" value="ECO:0007669"/>
    <property type="project" value="InterPro"/>
</dbReference>
<dbReference type="SUPFAM" id="SSF50494">
    <property type="entry name" value="Trypsin-like serine proteases"/>
    <property type="match status" value="1"/>
</dbReference>
<feature type="domain" description="Peptidase S1" evidence="3">
    <location>
        <begin position="1"/>
        <end position="226"/>
    </location>
</feature>
<gene>
    <name evidence="4" type="ORF">HNY73_009430</name>
</gene>
<evidence type="ECO:0000313" key="5">
    <source>
        <dbReference type="Proteomes" id="UP000807504"/>
    </source>
</evidence>
<keyword evidence="5" id="KW-1185">Reference proteome</keyword>
<dbReference type="InterPro" id="IPR001314">
    <property type="entry name" value="Peptidase_S1A"/>
</dbReference>
<accession>A0A8T0F9L1</accession>
<dbReference type="GO" id="GO:0006508">
    <property type="term" value="P:proteolysis"/>
    <property type="evidence" value="ECO:0007669"/>
    <property type="project" value="InterPro"/>
</dbReference>
<reference evidence="4" key="1">
    <citation type="journal article" date="2020" name="bioRxiv">
        <title>Chromosome-level reference genome of the European wasp spider Argiope bruennichi: a resource for studies on range expansion and evolutionary adaptation.</title>
        <authorList>
            <person name="Sheffer M.M."/>
            <person name="Hoppe A."/>
            <person name="Krehenwinkel H."/>
            <person name="Uhl G."/>
            <person name="Kuss A.W."/>
            <person name="Jensen L."/>
            <person name="Jensen C."/>
            <person name="Gillespie R.G."/>
            <person name="Hoff K.J."/>
            <person name="Prost S."/>
        </authorList>
    </citation>
    <scope>NUCLEOTIDE SEQUENCE</scope>
</reference>
<protein>
    <submittedName>
        <fullName evidence="4">Clotting factor B like protein</fullName>
    </submittedName>
</protein>
<dbReference type="Proteomes" id="UP000807504">
    <property type="component" value="Unassembled WGS sequence"/>
</dbReference>